<keyword evidence="3 5" id="KW-0663">Pyridoxal phosphate</keyword>
<dbReference type="InterPro" id="IPR029066">
    <property type="entry name" value="PLP-binding_barrel"/>
</dbReference>
<comment type="catalytic activity">
    <reaction evidence="1 5">
        <text>L-alanine = D-alanine</text>
        <dbReference type="Rhea" id="RHEA:20249"/>
        <dbReference type="ChEBI" id="CHEBI:57416"/>
        <dbReference type="ChEBI" id="CHEBI:57972"/>
        <dbReference type="EC" id="5.1.1.1"/>
    </reaction>
</comment>
<evidence type="ECO:0000256" key="4">
    <source>
        <dbReference type="ARBA" id="ARBA00023235"/>
    </source>
</evidence>
<evidence type="ECO:0000256" key="3">
    <source>
        <dbReference type="ARBA" id="ARBA00022898"/>
    </source>
</evidence>
<dbReference type="GO" id="GO:0030632">
    <property type="term" value="P:D-alanine biosynthetic process"/>
    <property type="evidence" value="ECO:0007669"/>
    <property type="project" value="UniProtKB-UniRule"/>
</dbReference>
<feature type="binding site" evidence="5 7">
    <location>
        <position position="317"/>
    </location>
    <ligand>
        <name>substrate</name>
    </ligand>
</feature>
<evidence type="ECO:0000259" key="8">
    <source>
        <dbReference type="SMART" id="SM01005"/>
    </source>
</evidence>
<evidence type="ECO:0000313" key="10">
    <source>
        <dbReference type="Proteomes" id="UP000051984"/>
    </source>
</evidence>
<evidence type="ECO:0000256" key="2">
    <source>
        <dbReference type="ARBA" id="ARBA00001933"/>
    </source>
</evidence>
<proteinExistence type="inferred from homology"/>
<dbReference type="PRINTS" id="PR00992">
    <property type="entry name" value="ALARACEMASE"/>
</dbReference>
<dbReference type="Gene3D" id="3.20.20.10">
    <property type="entry name" value="Alanine racemase"/>
    <property type="match status" value="1"/>
</dbReference>
<dbReference type="Gene3D" id="2.40.37.10">
    <property type="entry name" value="Lyase, Ornithine Decarboxylase, Chain A, domain 1"/>
    <property type="match status" value="1"/>
</dbReference>
<dbReference type="SUPFAM" id="SSF50621">
    <property type="entry name" value="Alanine racemase C-terminal domain-like"/>
    <property type="match status" value="1"/>
</dbReference>
<dbReference type="CDD" id="cd00430">
    <property type="entry name" value="PLPDE_III_AR"/>
    <property type="match status" value="1"/>
</dbReference>
<feature type="binding site" evidence="5 7">
    <location>
        <position position="140"/>
    </location>
    <ligand>
        <name>substrate</name>
    </ligand>
</feature>
<accession>A0A0R1EM12</accession>
<dbReference type="GO" id="GO:0008784">
    <property type="term" value="F:alanine racemase activity"/>
    <property type="evidence" value="ECO:0007669"/>
    <property type="project" value="UniProtKB-UniRule"/>
</dbReference>
<comment type="caution">
    <text evidence="9">The sequence shown here is derived from an EMBL/GenBank/DDBJ whole genome shotgun (WGS) entry which is preliminary data.</text>
</comment>
<evidence type="ECO:0000313" key="9">
    <source>
        <dbReference type="EMBL" id="KRK10454.1"/>
    </source>
</evidence>
<dbReference type="PANTHER" id="PTHR30511">
    <property type="entry name" value="ALANINE RACEMASE"/>
    <property type="match status" value="1"/>
</dbReference>
<reference evidence="9 10" key="1">
    <citation type="journal article" date="2015" name="Genome Announc.">
        <title>Expanding the biotechnology potential of lactobacilli through comparative genomics of 213 strains and associated genera.</title>
        <authorList>
            <person name="Sun Z."/>
            <person name="Harris H.M."/>
            <person name="McCann A."/>
            <person name="Guo C."/>
            <person name="Argimon S."/>
            <person name="Zhang W."/>
            <person name="Yang X."/>
            <person name="Jeffery I.B."/>
            <person name="Cooney J.C."/>
            <person name="Kagawa T.F."/>
            <person name="Liu W."/>
            <person name="Song Y."/>
            <person name="Salvetti E."/>
            <person name="Wrobel A."/>
            <person name="Rasinkangas P."/>
            <person name="Parkhill J."/>
            <person name="Rea M.C."/>
            <person name="O'Sullivan O."/>
            <person name="Ritari J."/>
            <person name="Douillard F.P."/>
            <person name="Paul Ross R."/>
            <person name="Yang R."/>
            <person name="Briner A.E."/>
            <person name="Felis G.E."/>
            <person name="de Vos W.M."/>
            <person name="Barrangou R."/>
            <person name="Klaenhammer T.R."/>
            <person name="Caufield P.W."/>
            <person name="Cui Y."/>
            <person name="Zhang H."/>
            <person name="O'Toole P.W."/>
        </authorList>
    </citation>
    <scope>NUCLEOTIDE SEQUENCE [LARGE SCALE GENOMIC DNA]</scope>
    <source>
        <strain evidence="9 10">DSM 20178</strain>
    </source>
</reference>
<dbReference type="EMBL" id="AZCT01000022">
    <property type="protein sequence ID" value="KRK10454.1"/>
    <property type="molecule type" value="Genomic_DNA"/>
</dbReference>
<dbReference type="InterPro" id="IPR020622">
    <property type="entry name" value="Ala_racemase_pyridoxalP-BS"/>
</dbReference>
<comment type="similarity">
    <text evidence="5">Belongs to the alanine racemase family.</text>
</comment>
<dbReference type="InterPro" id="IPR001608">
    <property type="entry name" value="Ala_racemase_N"/>
</dbReference>
<comment type="pathway">
    <text evidence="5">Amino-acid biosynthesis; D-alanine biosynthesis; D-alanine from L-alanine: step 1/1.</text>
</comment>
<dbReference type="Pfam" id="PF01168">
    <property type="entry name" value="Ala_racemase_N"/>
    <property type="match status" value="1"/>
</dbReference>
<dbReference type="UniPathway" id="UPA00042">
    <property type="reaction ID" value="UER00497"/>
</dbReference>
<dbReference type="FunFam" id="3.20.20.10:FF:000002">
    <property type="entry name" value="Alanine racemase"/>
    <property type="match status" value="1"/>
</dbReference>
<protein>
    <recommendedName>
        <fullName evidence="5">Alanine racemase</fullName>
        <ecNumber evidence="5">5.1.1.1</ecNumber>
    </recommendedName>
</protein>
<keyword evidence="4 5" id="KW-0413">Isomerase</keyword>
<name>A0A0R1EM12_LACZE</name>
<feature type="domain" description="Alanine racemase C-terminal" evidence="8">
    <location>
        <begin position="249"/>
        <end position="374"/>
    </location>
</feature>
<evidence type="ECO:0000256" key="6">
    <source>
        <dbReference type="PIRSR" id="PIRSR600821-50"/>
    </source>
</evidence>
<dbReference type="NCBIfam" id="TIGR00492">
    <property type="entry name" value="alr"/>
    <property type="match status" value="1"/>
</dbReference>
<feature type="active site" description="Proton acceptor; specific for D-alanine" evidence="5">
    <location>
        <position position="40"/>
    </location>
</feature>
<dbReference type="PATRIC" id="fig|1423816.3.peg.1861"/>
<feature type="modified residue" description="N6-(pyridoxal phosphate)lysine" evidence="5 6">
    <location>
        <position position="40"/>
    </location>
</feature>
<evidence type="ECO:0000256" key="7">
    <source>
        <dbReference type="PIRSR" id="PIRSR600821-52"/>
    </source>
</evidence>
<evidence type="ECO:0000256" key="1">
    <source>
        <dbReference type="ARBA" id="ARBA00000316"/>
    </source>
</evidence>
<dbReference type="InterPro" id="IPR000821">
    <property type="entry name" value="Ala_racemase"/>
</dbReference>
<dbReference type="Pfam" id="PF00842">
    <property type="entry name" value="Ala_racemase_C"/>
    <property type="match status" value="1"/>
</dbReference>
<dbReference type="InterPro" id="IPR011079">
    <property type="entry name" value="Ala_racemase_C"/>
</dbReference>
<sequence>MTIGNFRPATVLIDETAILHNVQHEVARLKKKTQLFAVVKADAYGHGMLRVARVAKAAGASGFCVALLDEALDLRDANFVEPILVLGIVPSQYAAIAAAQTISLPISSVEWLEQALPVLEAQPELPRLRIHLALDTGMGRIGFTEDQALLDALKFIQAHPKQFMVEGIFTHFATADDPDDAYFKQQVAKFNHMVDLLPTRPRYVHVSNSATSLWHAACNGNMIRYGVAIYGLNPSGDAIPTTPFPLEPALSLESELTYCKQVHAGDGISYGVTYRAKGDEFIGTVPIGYADGWLRRLQGFHVLVDGHACEIVGRICMDQFMIRLPKAYPAGTKVVLIGQSGDQEITLLDVAKYSDTIHYEIACNLTPRLKRQSINPIGK</sequence>
<comment type="cofactor">
    <cofactor evidence="2 5 6">
        <name>pyridoxal 5'-phosphate</name>
        <dbReference type="ChEBI" id="CHEBI:597326"/>
    </cofactor>
</comment>
<dbReference type="SUPFAM" id="SSF51419">
    <property type="entry name" value="PLP-binding barrel"/>
    <property type="match status" value="1"/>
</dbReference>
<comment type="function">
    <text evidence="5">Catalyzes the interconversion of L-alanine and D-alanine. May also act on other amino acids.</text>
</comment>
<dbReference type="SMART" id="SM01005">
    <property type="entry name" value="Ala_racemase_C"/>
    <property type="match status" value="1"/>
</dbReference>
<dbReference type="PANTHER" id="PTHR30511:SF0">
    <property type="entry name" value="ALANINE RACEMASE, CATABOLIC-RELATED"/>
    <property type="match status" value="1"/>
</dbReference>
<dbReference type="GO" id="GO:0005829">
    <property type="term" value="C:cytosol"/>
    <property type="evidence" value="ECO:0007669"/>
    <property type="project" value="TreeGrafter"/>
</dbReference>
<gene>
    <name evidence="9" type="ORF">FD51_GL001790</name>
</gene>
<dbReference type="HAMAP" id="MF_01201">
    <property type="entry name" value="Ala_racemase"/>
    <property type="match status" value="1"/>
</dbReference>
<feature type="active site" description="Proton acceptor; specific for L-alanine" evidence="5">
    <location>
        <position position="270"/>
    </location>
</feature>
<dbReference type="eggNOG" id="COG0787">
    <property type="taxonomic scope" value="Bacteria"/>
</dbReference>
<dbReference type="AlphaFoldDB" id="A0A0R1EM12"/>
<dbReference type="RefSeq" id="WP_010491244.1">
    <property type="nucleotide sequence ID" value="NZ_AZCT01000022.1"/>
</dbReference>
<dbReference type="FunFam" id="2.40.37.10:FF:000006">
    <property type="entry name" value="Alanine racemase"/>
    <property type="match status" value="1"/>
</dbReference>
<dbReference type="GO" id="GO:0009252">
    <property type="term" value="P:peptidoglycan biosynthetic process"/>
    <property type="evidence" value="ECO:0007669"/>
    <property type="project" value="TreeGrafter"/>
</dbReference>
<dbReference type="PROSITE" id="PS00395">
    <property type="entry name" value="ALANINE_RACEMASE"/>
    <property type="match status" value="1"/>
</dbReference>
<dbReference type="EC" id="5.1.1.1" evidence="5"/>
<evidence type="ECO:0000256" key="5">
    <source>
        <dbReference type="HAMAP-Rule" id="MF_01201"/>
    </source>
</evidence>
<organism evidence="9 10">
    <name type="scientific">Lacticaseibacillus zeae DSM 20178 = KCTC 3804</name>
    <dbReference type="NCBI Taxonomy" id="1423816"/>
    <lineage>
        <taxon>Bacteria</taxon>
        <taxon>Bacillati</taxon>
        <taxon>Bacillota</taxon>
        <taxon>Bacilli</taxon>
        <taxon>Lactobacillales</taxon>
        <taxon>Lactobacillaceae</taxon>
        <taxon>Lacticaseibacillus</taxon>
    </lineage>
</organism>
<dbReference type="Proteomes" id="UP000051984">
    <property type="component" value="Unassembled WGS sequence"/>
</dbReference>
<dbReference type="GO" id="GO:0030170">
    <property type="term" value="F:pyridoxal phosphate binding"/>
    <property type="evidence" value="ECO:0007669"/>
    <property type="project" value="UniProtKB-UniRule"/>
</dbReference>
<dbReference type="InterPro" id="IPR009006">
    <property type="entry name" value="Ala_racemase/Decarboxylase_C"/>
</dbReference>